<dbReference type="Proteomes" id="UP001642484">
    <property type="component" value="Unassembled WGS sequence"/>
</dbReference>
<organism evidence="1 2">
    <name type="scientific">Durusdinium trenchii</name>
    <dbReference type="NCBI Taxonomy" id="1381693"/>
    <lineage>
        <taxon>Eukaryota</taxon>
        <taxon>Sar</taxon>
        <taxon>Alveolata</taxon>
        <taxon>Dinophyceae</taxon>
        <taxon>Suessiales</taxon>
        <taxon>Symbiodiniaceae</taxon>
        <taxon>Durusdinium</taxon>
    </lineage>
</organism>
<proteinExistence type="predicted"/>
<gene>
    <name evidence="1" type="ORF">CCMP2556_LOCUS39117</name>
</gene>
<dbReference type="SUPFAM" id="SSF56059">
    <property type="entry name" value="Glutathione synthetase ATP-binding domain-like"/>
    <property type="match status" value="1"/>
</dbReference>
<evidence type="ECO:0000313" key="2">
    <source>
        <dbReference type="Proteomes" id="UP001642484"/>
    </source>
</evidence>
<dbReference type="EMBL" id="CAXAMN010023651">
    <property type="protein sequence ID" value="CAK9079442.1"/>
    <property type="molecule type" value="Genomic_DNA"/>
</dbReference>
<keyword evidence="2" id="KW-1185">Reference proteome</keyword>
<sequence length="962" mass="107114">MACTSEELGFRQGDEIEVFYQMPFPEDHGNERVELVGDRWILSASPSLGANRPRIGWTQRWLPAIVTDVVTGATIAGDKKVEAIKFRWEQLQWYDWATGDHISITKDPNALVSEVSLQSVRARTANAWNVHANMPSTFSGVYRRRSEATVGGCEVSVSFIIFQWGAAKIPIDYDSHSWGEEGSTISNRFIRTFFKEAVTPKLAHDYEVLTVFIQHSDEFPRLSPEFLLSVCRGRIISAFYFLWPIQGLQSYGEMRPTAAAYVDSELLFQLVARMEACGISTCWPHPLQLWKNLTSKEWMVSLCICPQFQIPLTTRLSKSLVLQNPLRAAFLALETLKLLKKDRQALSADCGEAMSEEVVAKLGYSYEGVDVKMVKGQQQLAEAMYFLLTQPNYTNDCVYVQERVQTALEARCFLVNGKLVQILYTRFARIDGNGYVRDYEKESAEDRARRDWFFDDHAAWQNALEQIQFGHTRSPQRQRTGLASFDAGGHFNLEGPPPTPFCQKLCNKSNIDLRGAKTCKELPEEDCKALGFYQKKQGEYRLCIWQPQWKCTEDWTTACLLSELQCDGPTSSARGFCHSLCYKTDLRSIDSFCHLLSPEECSSGQFYESDGDGNRRECKELSGSDSISCVASSQAECPGRNITCPGNIDFEQSEELNSSECRSMCYRTNTAVSGLSCADLSLAHCSSAQFYESDRHGHRRLCVPHGNRCAADPARSCSGNVAPCSDDRSHPASSLPPLVFTTTAASSLANSSERLLANEVPHFCLSLCEKTDTRSMNASCADLPAASCESQDFYETDSGGKRRLCYQSGGKCLQDSSKVCDEQYSLCRSGHAEANSLELNGCYLYCDKINTRSRNKSCEDLSEMECLSGIFYQSDHEGTRIMCSSADKGCFANVSTSCEANRPICHGLDSKPRKASVVRSDKFAVHSYGGSPAHEAFGGAEVHSGAARFKMCVIVAALCMVS</sequence>
<protein>
    <submittedName>
        <fullName evidence="1">Uncharacterized protein</fullName>
    </submittedName>
</protein>
<reference evidence="1 2" key="1">
    <citation type="submission" date="2024-02" db="EMBL/GenBank/DDBJ databases">
        <authorList>
            <person name="Chen Y."/>
            <person name="Shah S."/>
            <person name="Dougan E. K."/>
            <person name="Thang M."/>
            <person name="Chan C."/>
        </authorList>
    </citation>
    <scope>NUCLEOTIDE SEQUENCE [LARGE SCALE GENOMIC DNA]</scope>
</reference>
<evidence type="ECO:0000313" key="1">
    <source>
        <dbReference type="EMBL" id="CAK9079442.1"/>
    </source>
</evidence>
<comment type="caution">
    <text evidence="1">The sequence shown here is derived from an EMBL/GenBank/DDBJ whole genome shotgun (WGS) entry which is preliminary data.</text>
</comment>
<name>A0ABP0PVP4_9DINO</name>
<accession>A0ABP0PVP4</accession>